<sequence>MEINASSSSSSSSQEKNYRFFAKIKNNFLDFPRKMKKLGKDDPRRIFHSIKVGLALTIVSLFYYFRPLYDGFGPSAMWAILTVVVVFEFTVGGTLCKCLNRGMATLLAGALGVGAAYLGTLGGKKGEPIILGVLVFLLAGASTFTRFIPQIKRRYDYGVTIFILTFSLVAVSGYRVDQIVELAHQRLSTILIGAFTCMIISIFLCPVWAGEDLHNKTITNIEKLAKFFEGIGEELFNFAYEDDDIKENCSGVNGEVKDEDKSFLHDIKSVINSKANEESLANLAWWEPCHGRFRFCHPWKQYLKIGEGIRQCAYHMDALANYIKRHPQEPTEVERKIQKPCTKMTSEAGKALKEIASAIKKMTQPSDAVKVHLRNIKSATEELKTVLETTSLQEATQTTTITEIVQAVTLTSLLIQIINCVENISKAVDELSDQARFLKKKKKTSSSSETQQQQKSQQQLRLHRGIVKPVNDFDGGDIDHVVINIGGILSTAQEINGESKGGQNHVGPVG</sequence>
<protein>
    <submittedName>
        <fullName evidence="1">Uncharacterized protein</fullName>
    </submittedName>
</protein>
<dbReference type="Proteomes" id="UP001060085">
    <property type="component" value="Linkage Group LG01"/>
</dbReference>
<proteinExistence type="predicted"/>
<gene>
    <name evidence="1" type="ORF">M9H77_00869</name>
</gene>
<keyword evidence="2" id="KW-1185">Reference proteome</keyword>
<reference evidence="2" key="1">
    <citation type="journal article" date="2023" name="Nat. Plants">
        <title>Single-cell RNA sequencing provides a high-resolution roadmap for understanding the multicellular compartmentation of specialized metabolism.</title>
        <authorList>
            <person name="Sun S."/>
            <person name="Shen X."/>
            <person name="Li Y."/>
            <person name="Li Y."/>
            <person name="Wang S."/>
            <person name="Li R."/>
            <person name="Zhang H."/>
            <person name="Shen G."/>
            <person name="Guo B."/>
            <person name="Wei J."/>
            <person name="Xu J."/>
            <person name="St-Pierre B."/>
            <person name="Chen S."/>
            <person name="Sun C."/>
        </authorList>
    </citation>
    <scope>NUCLEOTIDE SEQUENCE [LARGE SCALE GENOMIC DNA]</scope>
</reference>
<organism evidence="1 2">
    <name type="scientific">Catharanthus roseus</name>
    <name type="common">Madagascar periwinkle</name>
    <name type="synonym">Vinca rosea</name>
    <dbReference type="NCBI Taxonomy" id="4058"/>
    <lineage>
        <taxon>Eukaryota</taxon>
        <taxon>Viridiplantae</taxon>
        <taxon>Streptophyta</taxon>
        <taxon>Embryophyta</taxon>
        <taxon>Tracheophyta</taxon>
        <taxon>Spermatophyta</taxon>
        <taxon>Magnoliopsida</taxon>
        <taxon>eudicotyledons</taxon>
        <taxon>Gunneridae</taxon>
        <taxon>Pentapetalae</taxon>
        <taxon>asterids</taxon>
        <taxon>lamiids</taxon>
        <taxon>Gentianales</taxon>
        <taxon>Apocynaceae</taxon>
        <taxon>Rauvolfioideae</taxon>
        <taxon>Vinceae</taxon>
        <taxon>Catharanthinae</taxon>
        <taxon>Catharanthus</taxon>
    </lineage>
</organism>
<evidence type="ECO:0000313" key="2">
    <source>
        <dbReference type="Proteomes" id="UP001060085"/>
    </source>
</evidence>
<name>A0ACC0C3X0_CATRO</name>
<accession>A0ACC0C3X0</accession>
<comment type="caution">
    <text evidence="1">The sequence shown here is derived from an EMBL/GenBank/DDBJ whole genome shotgun (WGS) entry which is preliminary data.</text>
</comment>
<evidence type="ECO:0000313" key="1">
    <source>
        <dbReference type="EMBL" id="KAI5679642.1"/>
    </source>
</evidence>
<dbReference type="EMBL" id="CM044701">
    <property type="protein sequence ID" value="KAI5679642.1"/>
    <property type="molecule type" value="Genomic_DNA"/>
</dbReference>